<gene>
    <name evidence="2" type="ORF">EVAR_96918_1</name>
</gene>
<name>A0A4C1WFM0_EUMVA</name>
<feature type="region of interest" description="Disordered" evidence="1">
    <location>
        <begin position="1"/>
        <end position="24"/>
    </location>
</feature>
<proteinExistence type="predicted"/>
<keyword evidence="3" id="KW-1185">Reference proteome</keyword>
<reference evidence="2 3" key="1">
    <citation type="journal article" date="2019" name="Commun. Biol.">
        <title>The bagworm genome reveals a unique fibroin gene that provides high tensile strength.</title>
        <authorList>
            <person name="Kono N."/>
            <person name="Nakamura H."/>
            <person name="Ohtoshi R."/>
            <person name="Tomita M."/>
            <person name="Numata K."/>
            <person name="Arakawa K."/>
        </authorList>
    </citation>
    <scope>NUCLEOTIDE SEQUENCE [LARGE SCALE GENOMIC DNA]</scope>
</reference>
<evidence type="ECO:0000313" key="2">
    <source>
        <dbReference type="EMBL" id="GBP48937.1"/>
    </source>
</evidence>
<dbReference type="AlphaFoldDB" id="A0A4C1WFM0"/>
<accession>A0A4C1WFM0</accession>
<evidence type="ECO:0000313" key="3">
    <source>
        <dbReference type="Proteomes" id="UP000299102"/>
    </source>
</evidence>
<sequence>MKRRQIDRLESGHSRPADGFAKHCPIRRRRDNERNISRCARPDPFSHITCRRCGGSVKCYGFWGRAMKTNAHTPDTLHNDVSREMFDRHDVQ</sequence>
<feature type="compositionally biased region" description="Basic and acidic residues" evidence="1">
    <location>
        <begin position="1"/>
        <end position="16"/>
    </location>
</feature>
<comment type="caution">
    <text evidence="2">The sequence shown here is derived from an EMBL/GenBank/DDBJ whole genome shotgun (WGS) entry which is preliminary data.</text>
</comment>
<dbReference type="EMBL" id="BGZK01000533">
    <property type="protein sequence ID" value="GBP48937.1"/>
    <property type="molecule type" value="Genomic_DNA"/>
</dbReference>
<evidence type="ECO:0000256" key="1">
    <source>
        <dbReference type="SAM" id="MobiDB-lite"/>
    </source>
</evidence>
<protein>
    <submittedName>
        <fullName evidence="2">Uncharacterized protein</fullName>
    </submittedName>
</protein>
<organism evidence="2 3">
    <name type="scientific">Eumeta variegata</name>
    <name type="common">Bagworm moth</name>
    <name type="synonym">Eumeta japonica</name>
    <dbReference type="NCBI Taxonomy" id="151549"/>
    <lineage>
        <taxon>Eukaryota</taxon>
        <taxon>Metazoa</taxon>
        <taxon>Ecdysozoa</taxon>
        <taxon>Arthropoda</taxon>
        <taxon>Hexapoda</taxon>
        <taxon>Insecta</taxon>
        <taxon>Pterygota</taxon>
        <taxon>Neoptera</taxon>
        <taxon>Endopterygota</taxon>
        <taxon>Lepidoptera</taxon>
        <taxon>Glossata</taxon>
        <taxon>Ditrysia</taxon>
        <taxon>Tineoidea</taxon>
        <taxon>Psychidae</taxon>
        <taxon>Oiketicinae</taxon>
        <taxon>Eumeta</taxon>
    </lineage>
</organism>
<dbReference type="Proteomes" id="UP000299102">
    <property type="component" value="Unassembled WGS sequence"/>
</dbReference>